<dbReference type="RefSeq" id="WP_159445563.1">
    <property type="nucleotide sequence ID" value="NZ_FUXG01000002.1"/>
</dbReference>
<dbReference type="AlphaFoldDB" id="A0A1T4LDS5"/>
<gene>
    <name evidence="1" type="ORF">BTE48_02010</name>
</gene>
<dbReference type="SMART" id="SM00028">
    <property type="entry name" value="TPR"/>
    <property type="match status" value="6"/>
</dbReference>
<sequence length="601" mass="67495">MRVFLYPLAGCLLLLTGCQTLTQQKASSPSVLSTQVVHQQSDEHENAQPLSGLDAEGVSELIAAEIAGQRNRVDLALQLYLEQASRLEHPALAQRATYIAQYLRDTQAALDAAELWSDMDPSSVEAHRLSSTLLIQQGESLEAFEHQSALFALNEQTHFAYLVAQSQHSDSAVHEELLLNLNELKTQAKENVDILTAIAQLHIFAKRLVEAEVEIDAALKINPKQEQTLILKAGLQTQTKGIDAGILVLQAADKALPNSLRIQLALARSYVKVERLDEAQNIFANLSEKHPQDGQMMLSLALVMMENGLNAQAEKEFEKLIANQQQVDQAHFYLGRIHEQDNDVDGAIFHYQEVKGGEEFLQAHARATRLQIEAGRIEDARVHLAQIRLAQPELADQLYLLESEVLQSLDRNQEAYELLSEALEMSTQSDELLYQRAMIAFRQGRIALMEQDLRKVLEQDPNNATVLNTLGYTLTDYSERYSEALELIKKAFALKPGDPAIMDSLGWAHYRLKEYELAVDYLSQAYGQMQDAEIATHLIEVYWVMEQKEKAQLLLQEALQLFPDHDLVIDLLNRFPALNNTNKSAVPENSIPQDKVLKVIP</sequence>
<dbReference type="SUPFAM" id="SSF48452">
    <property type="entry name" value="TPR-like"/>
    <property type="match status" value="2"/>
</dbReference>
<evidence type="ECO:0008006" key="3">
    <source>
        <dbReference type="Google" id="ProtNLM"/>
    </source>
</evidence>
<evidence type="ECO:0000313" key="1">
    <source>
        <dbReference type="EMBL" id="OPX56691.1"/>
    </source>
</evidence>
<dbReference type="Gene3D" id="1.25.40.10">
    <property type="entry name" value="Tetratricopeptide repeat domain"/>
    <property type="match status" value="2"/>
</dbReference>
<accession>A0A1T4LDS5</accession>
<organism evidence="1 2">
    <name type="scientific">Oceanospirillum multiglobuliferum</name>
    <dbReference type="NCBI Taxonomy" id="64969"/>
    <lineage>
        <taxon>Bacteria</taxon>
        <taxon>Pseudomonadati</taxon>
        <taxon>Pseudomonadota</taxon>
        <taxon>Gammaproteobacteria</taxon>
        <taxon>Oceanospirillales</taxon>
        <taxon>Oceanospirillaceae</taxon>
        <taxon>Oceanospirillum</taxon>
    </lineage>
</organism>
<protein>
    <recommendedName>
        <fullName evidence="3">Tetratricopeptide repeat-like domain-containing protein</fullName>
    </recommendedName>
</protein>
<keyword evidence="2" id="KW-1185">Reference proteome</keyword>
<dbReference type="OrthoDB" id="9766710at2"/>
<comment type="caution">
    <text evidence="1">The sequence shown here is derived from an EMBL/GenBank/DDBJ whole genome shotgun (WGS) entry which is preliminary data.</text>
</comment>
<reference evidence="1 2" key="1">
    <citation type="submission" date="2017-01" db="EMBL/GenBank/DDBJ databases">
        <title>Genome Sequencing of a Marine Spirillum, Oceanospirillum multiglobuliferum ATCC 33336, from Japan.</title>
        <authorList>
            <person name="Carney J.G."/>
            <person name="Trachtenberg A.M."/>
            <person name="Rheaume B.A."/>
            <person name="Linnane J.D."/>
            <person name="Pitts N.L."/>
            <person name="Mykles D.L."/>
            <person name="Maclea K.S."/>
        </authorList>
    </citation>
    <scope>NUCLEOTIDE SEQUENCE [LARGE SCALE GENOMIC DNA]</scope>
    <source>
        <strain evidence="1 2">ATCC 33336</strain>
    </source>
</reference>
<dbReference type="PANTHER" id="PTHR12558:SF33">
    <property type="entry name" value="BLL7664 PROTEIN"/>
    <property type="match status" value="1"/>
</dbReference>
<proteinExistence type="predicted"/>
<dbReference type="PANTHER" id="PTHR12558">
    <property type="entry name" value="CELL DIVISION CYCLE 16,23,27"/>
    <property type="match status" value="1"/>
</dbReference>
<dbReference type="Pfam" id="PF13181">
    <property type="entry name" value="TPR_8"/>
    <property type="match status" value="1"/>
</dbReference>
<dbReference type="Proteomes" id="UP000191418">
    <property type="component" value="Unassembled WGS sequence"/>
</dbReference>
<dbReference type="InterPro" id="IPR019734">
    <property type="entry name" value="TPR_rpt"/>
</dbReference>
<name>A0A1T4LDS5_9GAMM</name>
<dbReference type="EMBL" id="MTSM01000002">
    <property type="protein sequence ID" value="OPX56691.1"/>
    <property type="molecule type" value="Genomic_DNA"/>
</dbReference>
<dbReference type="InterPro" id="IPR011990">
    <property type="entry name" value="TPR-like_helical_dom_sf"/>
</dbReference>
<dbReference type="PROSITE" id="PS51257">
    <property type="entry name" value="PROKAR_LIPOPROTEIN"/>
    <property type="match status" value="1"/>
</dbReference>
<evidence type="ECO:0000313" key="2">
    <source>
        <dbReference type="Proteomes" id="UP000191418"/>
    </source>
</evidence>
<dbReference type="Pfam" id="PF13432">
    <property type="entry name" value="TPR_16"/>
    <property type="match status" value="2"/>
</dbReference>
<dbReference type="STRING" id="64969.SAMN02745127_00433"/>